<dbReference type="InterPro" id="IPR036677">
    <property type="entry name" value="EutN_CcmL_sf"/>
</dbReference>
<accession>A0A956SFP8</accession>
<dbReference type="PANTHER" id="PTHR36539:SF1">
    <property type="entry name" value="BACTERIAL MICROCOMPARTMENT SHELL VERTEX PROTEIN EUTN"/>
    <property type="match status" value="1"/>
</dbReference>
<dbReference type="AlphaFoldDB" id="A0A956SFP8"/>
<evidence type="ECO:0000313" key="3">
    <source>
        <dbReference type="EMBL" id="MCA9759022.1"/>
    </source>
</evidence>
<reference evidence="3" key="2">
    <citation type="journal article" date="2021" name="Microbiome">
        <title>Successional dynamics and alternative stable states in a saline activated sludge microbial community over 9 years.</title>
        <authorList>
            <person name="Wang Y."/>
            <person name="Ye J."/>
            <person name="Ju F."/>
            <person name="Liu L."/>
            <person name="Boyd J.A."/>
            <person name="Deng Y."/>
            <person name="Parks D.H."/>
            <person name="Jiang X."/>
            <person name="Yin X."/>
            <person name="Woodcroft B.J."/>
            <person name="Tyson G.W."/>
            <person name="Hugenholtz P."/>
            <person name="Polz M.F."/>
            <person name="Zhang T."/>
        </authorList>
    </citation>
    <scope>NUCLEOTIDE SEQUENCE</scope>
    <source>
        <strain evidence="3">HKST-UBA02</strain>
    </source>
</reference>
<evidence type="ECO:0000313" key="4">
    <source>
        <dbReference type="Proteomes" id="UP000739538"/>
    </source>
</evidence>
<protein>
    <submittedName>
        <fullName evidence="3">EutN/CcmL family microcompartment protein</fullName>
    </submittedName>
</protein>
<dbReference type="InterPro" id="IPR004992">
    <property type="entry name" value="EutN_CcmL"/>
</dbReference>
<comment type="caution">
    <text evidence="3">The sequence shown here is derived from an EMBL/GenBank/DDBJ whole genome shotgun (WGS) entry which is preliminary data.</text>
</comment>
<comment type="subcellular location">
    <subcellularLocation>
        <location evidence="1">Bacterial microcompartment</location>
    </subcellularLocation>
</comment>
<dbReference type="PROSITE" id="PS51932">
    <property type="entry name" value="BMV"/>
    <property type="match status" value="1"/>
</dbReference>
<organism evidence="3 4">
    <name type="scientific">Eiseniibacteriota bacterium</name>
    <dbReference type="NCBI Taxonomy" id="2212470"/>
    <lineage>
        <taxon>Bacteria</taxon>
        <taxon>Candidatus Eiseniibacteriota</taxon>
    </lineage>
</organism>
<evidence type="ECO:0000256" key="1">
    <source>
        <dbReference type="ARBA" id="ARBA00024322"/>
    </source>
</evidence>
<name>A0A956SFP8_UNCEI</name>
<gene>
    <name evidence="3" type="ORF">KDA27_24735</name>
</gene>
<reference evidence="3" key="1">
    <citation type="submission" date="2020-04" db="EMBL/GenBank/DDBJ databases">
        <authorList>
            <person name="Zhang T."/>
        </authorList>
    </citation>
    <scope>NUCLEOTIDE SEQUENCE</scope>
    <source>
        <strain evidence="3">HKST-UBA02</strain>
    </source>
</reference>
<dbReference type="PANTHER" id="PTHR36539">
    <property type="entry name" value="ETHANOLAMINE UTILIZATION PROTEIN EUTN"/>
    <property type="match status" value="1"/>
</dbReference>
<dbReference type="Gene3D" id="2.40.50.220">
    <property type="entry name" value="EutN/Ccml"/>
    <property type="match status" value="1"/>
</dbReference>
<dbReference type="SUPFAM" id="SSF159133">
    <property type="entry name" value="EutN/CcmL-like"/>
    <property type="match status" value="1"/>
</dbReference>
<dbReference type="Pfam" id="PF03319">
    <property type="entry name" value="EutN_CcmL"/>
    <property type="match status" value="1"/>
</dbReference>
<evidence type="ECO:0000256" key="2">
    <source>
        <dbReference type="ARBA" id="ARBA00024446"/>
    </source>
</evidence>
<dbReference type="CDD" id="cd01614">
    <property type="entry name" value="EutN_CcmL"/>
    <property type="match status" value="1"/>
</dbReference>
<sequence>MEEARVLGTVVATASVDSLRGQKLVWIEPLDEDGHPTGARVVAVDTTQSGPGSRVFFVRSREAAEALDDPFTPADAAVIGIIDRSVRGIVR</sequence>
<dbReference type="Proteomes" id="UP000739538">
    <property type="component" value="Unassembled WGS sequence"/>
</dbReference>
<proteinExistence type="predicted"/>
<dbReference type="GO" id="GO:0031469">
    <property type="term" value="C:bacterial microcompartment"/>
    <property type="evidence" value="ECO:0007669"/>
    <property type="project" value="UniProtKB-SubCell"/>
</dbReference>
<dbReference type="EMBL" id="JAGQHS010000249">
    <property type="protein sequence ID" value="MCA9759022.1"/>
    <property type="molecule type" value="Genomic_DNA"/>
</dbReference>
<keyword evidence="2" id="KW-1283">Bacterial microcompartment</keyword>